<evidence type="ECO:0000256" key="8">
    <source>
        <dbReference type="ARBA" id="ARBA00037436"/>
    </source>
</evidence>
<sequence length="170" mass="18845">AKDVVNNKNEKAIDDTITATILIHSVAKECFEKITINKDTGSVIYDAMKMMGRKGIITVKCGKTLNDELQIIEGMKFDRGYISLYFSNTSRGQKCEFQDAYILLSEKKICVQSIVPAFGIASAHWKPLAEITEAVDAEAPKHTVFEQAKHWSSAVAAKAPGFVEQWKESA</sequence>
<evidence type="ECO:0000256" key="5">
    <source>
        <dbReference type="ARBA" id="ARBA00029756"/>
    </source>
</evidence>
<protein>
    <recommendedName>
        <fullName evidence="3">60 kDa heat shock protein, mitochondrial</fullName>
        <ecNumber evidence="2">5.6.1.7</ecNumber>
    </recommendedName>
    <alternativeName>
        <fullName evidence="5">60 kDa chaperonin</fullName>
    </alternativeName>
    <alternativeName>
        <fullName evidence="7">Chaperonin 60</fullName>
    </alternativeName>
    <alternativeName>
        <fullName evidence="6">Heat shock protein 60</fullName>
    </alternativeName>
</protein>
<evidence type="ECO:0000256" key="4">
    <source>
        <dbReference type="ARBA" id="ARBA00023186"/>
    </source>
</evidence>
<evidence type="ECO:0000256" key="6">
    <source>
        <dbReference type="ARBA" id="ARBA00030005"/>
    </source>
</evidence>
<feature type="non-terminal residue" evidence="10">
    <location>
        <position position="1"/>
    </location>
</feature>
<dbReference type="Gene3D" id="3.50.7.10">
    <property type="entry name" value="GroEL"/>
    <property type="match status" value="1"/>
</dbReference>
<evidence type="ECO:0000256" key="3">
    <source>
        <dbReference type="ARBA" id="ARBA00019981"/>
    </source>
</evidence>
<evidence type="ECO:0000256" key="9">
    <source>
        <dbReference type="ARBA" id="ARBA00046475"/>
    </source>
</evidence>
<dbReference type="GO" id="GO:0042026">
    <property type="term" value="P:protein refolding"/>
    <property type="evidence" value="ECO:0007669"/>
    <property type="project" value="InterPro"/>
</dbReference>
<evidence type="ECO:0000256" key="2">
    <source>
        <dbReference type="ARBA" id="ARBA00012198"/>
    </source>
</evidence>
<dbReference type="EMBL" id="LZPO01108165">
    <property type="protein sequence ID" value="OBS59350.1"/>
    <property type="molecule type" value="Genomic_DNA"/>
</dbReference>
<dbReference type="SUPFAM" id="SSF54849">
    <property type="entry name" value="GroEL-intermediate domain like"/>
    <property type="match status" value="1"/>
</dbReference>
<dbReference type="EC" id="5.6.1.7" evidence="2"/>
<dbReference type="InterPro" id="IPR027409">
    <property type="entry name" value="GroEL-like_apical_dom_sf"/>
</dbReference>
<comment type="caution">
    <text evidence="10">The sequence shown here is derived from an EMBL/GenBank/DDBJ whole genome shotgun (WGS) entry which is preliminary data.</text>
</comment>
<dbReference type="Gene3D" id="3.30.260.10">
    <property type="entry name" value="TCP-1-like chaperonin intermediate domain"/>
    <property type="match status" value="1"/>
</dbReference>
<gene>
    <name evidence="10" type="ORF">A6R68_09524</name>
</gene>
<comment type="subunit">
    <text evidence="9">Homoheptamer arranged in a ring structure. The functional units of these chaperonins consist of heptameric rings of the large subunit Hsp60, which function as a back-to-back double ring. Interacts with 2 heptameric Hsp10 rings to form the symmetrical football complex. Interacts with HRAS. Interacts with ATAD3A. Interacts with ETFBKMT and EEF1AKMT3. Interacts with MFHAS1.</text>
</comment>
<reference evidence="10 11" key="1">
    <citation type="submission" date="2016-06" db="EMBL/GenBank/DDBJ databases">
        <title>The Draft Genome Sequence and Annotation of the Desert Woodrat Neotoma lepida.</title>
        <authorList>
            <person name="Campbell M."/>
            <person name="Oakeson K.F."/>
            <person name="Yandell M."/>
            <person name="Halpert J.R."/>
            <person name="Dearing D."/>
        </authorList>
    </citation>
    <scope>NUCLEOTIDE SEQUENCE [LARGE SCALE GENOMIC DNA]</scope>
    <source>
        <strain evidence="10">417</strain>
        <tissue evidence="10">Liver</tissue>
    </source>
</reference>
<dbReference type="PANTHER" id="PTHR45633">
    <property type="entry name" value="60 KDA HEAT SHOCK PROTEIN, MITOCHONDRIAL"/>
    <property type="match status" value="1"/>
</dbReference>
<feature type="non-terminal residue" evidence="10">
    <location>
        <position position="170"/>
    </location>
</feature>
<keyword evidence="11" id="KW-1185">Reference proteome</keyword>
<evidence type="ECO:0000313" key="11">
    <source>
        <dbReference type="Proteomes" id="UP000092124"/>
    </source>
</evidence>
<evidence type="ECO:0000313" key="10">
    <source>
        <dbReference type="EMBL" id="OBS59350.1"/>
    </source>
</evidence>
<dbReference type="Proteomes" id="UP000092124">
    <property type="component" value="Unassembled WGS sequence"/>
</dbReference>
<organism evidence="10 11">
    <name type="scientific">Neotoma lepida</name>
    <name type="common">Desert woodrat</name>
    <dbReference type="NCBI Taxonomy" id="56216"/>
    <lineage>
        <taxon>Eukaryota</taxon>
        <taxon>Metazoa</taxon>
        <taxon>Chordata</taxon>
        <taxon>Craniata</taxon>
        <taxon>Vertebrata</taxon>
        <taxon>Euteleostomi</taxon>
        <taxon>Mammalia</taxon>
        <taxon>Eutheria</taxon>
        <taxon>Euarchontoglires</taxon>
        <taxon>Glires</taxon>
        <taxon>Rodentia</taxon>
        <taxon>Myomorpha</taxon>
        <taxon>Muroidea</taxon>
        <taxon>Cricetidae</taxon>
        <taxon>Neotominae</taxon>
        <taxon>Neotoma</taxon>
    </lineage>
</organism>
<comment type="function">
    <text evidence="8">Chaperonin implicated in mitochondrial protein import and macromolecular assembly. Together with Hsp10, facilitates the correct folding of imported proteins. May also prevent misfolding and promote the refolding and proper assembly of unfolded polypeptides generated under stress conditions in the mitochondrial matrix. The functional units of these chaperonins consist of heptameric rings of the large subunit Hsp60, which function as a back-to-back double ring. In a cyclic reaction, Hsp60 ring complexes bind one unfolded substrate protein per ring, followed by the binding of ATP and association with 2 heptameric rings of the co-chaperonin Hsp10. This leads to sequestration of the substrate protein in the inner cavity of Hsp60 where, for a certain period of time, it can fold undisturbed by other cell components. Synchronous hydrolysis of ATP in all Hsp60 subunits results in the dissociation of the chaperonin rings and the release of ADP and the folded substrate protein.</text>
</comment>
<comment type="similarity">
    <text evidence="1">Belongs to the chaperonin (HSP60) family.</text>
</comment>
<dbReference type="InterPro" id="IPR001844">
    <property type="entry name" value="Cpn60/GroEL"/>
</dbReference>
<dbReference type="OrthoDB" id="8300137at2759"/>
<dbReference type="STRING" id="56216.A0A1A6G0L9"/>
<dbReference type="InterPro" id="IPR027410">
    <property type="entry name" value="TCP-1-like_intermed_sf"/>
</dbReference>
<evidence type="ECO:0000256" key="7">
    <source>
        <dbReference type="ARBA" id="ARBA00031799"/>
    </source>
</evidence>
<name>A0A1A6G0L9_NEOLE</name>
<dbReference type="GO" id="GO:0140662">
    <property type="term" value="F:ATP-dependent protein folding chaperone"/>
    <property type="evidence" value="ECO:0007669"/>
    <property type="project" value="InterPro"/>
</dbReference>
<accession>A0A1A6G0L9</accession>
<keyword evidence="4" id="KW-0143">Chaperone</keyword>
<evidence type="ECO:0000256" key="1">
    <source>
        <dbReference type="ARBA" id="ARBA00006607"/>
    </source>
</evidence>
<dbReference type="AlphaFoldDB" id="A0A1A6G0L9"/>
<dbReference type="SUPFAM" id="SSF52029">
    <property type="entry name" value="GroEL apical domain-like"/>
    <property type="match status" value="1"/>
</dbReference>
<proteinExistence type="inferred from homology"/>